<dbReference type="EMBL" id="JAINUG010000078">
    <property type="protein sequence ID" value="KAJ8400212.1"/>
    <property type="molecule type" value="Genomic_DNA"/>
</dbReference>
<name>A0AAD7WKG8_9TELE</name>
<proteinExistence type="inferred from homology"/>
<evidence type="ECO:0000256" key="1">
    <source>
        <dbReference type="ARBA" id="ARBA00010879"/>
    </source>
</evidence>
<comment type="caution">
    <text evidence="5">The sequence shown here is derived from an EMBL/GenBank/DDBJ whole genome shotgun (WGS) entry which is preliminary data.</text>
</comment>
<dbReference type="Proteomes" id="UP001221898">
    <property type="component" value="Unassembled WGS sequence"/>
</dbReference>
<protein>
    <recommendedName>
        <fullName evidence="2">ribonuclease H</fullName>
        <ecNumber evidence="2">3.1.26.4</ecNumber>
    </recommendedName>
</protein>
<dbReference type="GO" id="GO:0004523">
    <property type="term" value="F:RNA-DNA hybrid ribonuclease activity"/>
    <property type="evidence" value="ECO:0007669"/>
    <property type="project" value="UniProtKB-EC"/>
</dbReference>
<dbReference type="SUPFAM" id="SSF56672">
    <property type="entry name" value="DNA/RNA polymerases"/>
    <property type="match status" value="1"/>
</dbReference>
<dbReference type="InterPro" id="IPR043502">
    <property type="entry name" value="DNA/RNA_pol_sf"/>
</dbReference>
<accession>A0AAD7WKG8</accession>
<gene>
    <name evidence="5" type="ORF">AAFF_G00399060</name>
</gene>
<dbReference type="Pfam" id="PF00078">
    <property type="entry name" value="RVT_1"/>
    <property type="match status" value="1"/>
</dbReference>
<organism evidence="5 6">
    <name type="scientific">Aldrovandia affinis</name>
    <dbReference type="NCBI Taxonomy" id="143900"/>
    <lineage>
        <taxon>Eukaryota</taxon>
        <taxon>Metazoa</taxon>
        <taxon>Chordata</taxon>
        <taxon>Craniata</taxon>
        <taxon>Vertebrata</taxon>
        <taxon>Euteleostomi</taxon>
        <taxon>Actinopterygii</taxon>
        <taxon>Neopterygii</taxon>
        <taxon>Teleostei</taxon>
        <taxon>Notacanthiformes</taxon>
        <taxon>Halosauridae</taxon>
        <taxon>Aldrovandia</taxon>
    </lineage>
</organism>
<feature type="region of interest" description="Disordered" evidence="3">
    <location>
        <begin position="159"/>
        <end position="186"/>
    </location>
</feature>
<dbReference type="InterPro" id="IPR051320">
    <property type="entry name" value="Viral_Replic_Matur_Polypro"/>
</dbReference>
<dbReference type="PANTHER" id="PTHR33064:SF37">
    <property type="entry name" value="RIBONUCLEASE H"/>
    <property type="match status" value="1"/>
</dbReference>
<dbReference type="AlphaFoldDB" id="A0AAD7WKG8"/>
<keyword evidence="6" id="KW-1185">Reference proteome</keyword>
<reference evidence="5" key="1">
    <citation type="journal article" date="2023" name="Science">
        <title>Genome structures resolve the early diversification of teleost fishes.</title>
        <authorList>
            <person name="Parey E."/>
            <person name="Louis A."/>
            <person name="Montfort J."/>
            <person name="Bouchez O."/>
            <person name="Roques C."/>
            <person name="Iampietro C."/>
            <person name="Lluch J."/>
            <person name="Castinel A."/>
            <person name="Donnadieu C."/>
            <person name="Desvignes T."/>
            <person name="Floi Bucao C."/>
            <person name="Jouanno E."/>
            <person name="Wen M."/>
            <person name="Mejri S."/>
            <person name="Dirks R."/>
            <person name="Jansen H."/>
            <person name="Henkel C."/>
            <person name="Chen W.J."/>
            <person name="Zahm M."/>
            <person name="Cabau C."/>
            <person name="Klopp C."/>
            <person name="Thompson A.W."/>
            <person name="Robinson-Rechavi M."/>
            <person name="Braasch I."/>
            <person name="Lecointre G."/>
            <person name="Bobe J."/>
            <person name="Postlethwait J.H."/>
            <person name="Berthelot C."/>
            <person name="Roest Crollius H."/>
            <person name="Guiguen Y."/>
        </authorList>
    </citation>
    <scope>NUCLEOTIDE SEQUENCE</scope>
    <source>
        <strain evidence="5">NC1722</strain>
    </source>
</reference>
<dbReference type="Gene3D" id="3.30.70.270">
    <property type="match status" value="1"/>
</dbReference>
<dbReference type="PANTHER" id="PTHR33064">
    <property type="entry name" value="POL PROTEIN"/>
    <property type="match status" value="1"/>
</dbReference>
<evidence type="ECO:0000313" key="5">
    <source>
        <dbReference type="EMBL" id="KAJ8400212.1"/>
    </source>
</evidence>
<dbReference type="InterPro" id="IPR043128">
    <property type="entry name" value="Rev_trsase/Diguanyl_cyclase"/>
</dbReference>
<comment type="similarity">
    <text evidence="1">Belongs to the beta type-B retroviral polymerase family. HERV class-II K(HML-2) pol subfamily.</text>
</comment>
<evidence type="ECO:0000259" key="4">
    <source>
        <dbReference type="Pfam" id="PF00078"/>
    </source>
</evidence>
<evidence type="ECO:0000313" key="6">
    <source>
        <dbReference type="Proteomes" id="UP001221898"/>
    </source>
</evidence>
<evidence type="ECO:0000256" key="2">
    <source>
        <dbReference type="ARBA" id="ARBA00012180"/>
    </source>
</evidence>
<sequence>MAVITLFELREFLHMPFGLKNLVQAPQCLMDSVLRDLTFLYVYLDDILVASDCKEQHLSHLWILFDCLSQHSLIMNLAKCQFGLLSINFLGHHITKDGAVTLPSKVAAMWDFPRPCMTKAVVLGDGELITVLSPTRLISCGPCSCRWCLLPTHLLQSTASPNQASDPEHTPPWLDTPQHNPVPPTG</sequence>
<feature type="domain" description="Reverse transcriptase" evidence="4">
    <location>
        <begin position="10"/>
        <end position="94"/>
    </location>
</feature>
<dbReference type="CDD" id="cd01647">
    <property type="entry name" value="RT_LTR"/>
    <property type="match status" value="1"/>
</dbReference>
<dbReference type="InterPro" id="IPR000477">
    <property type="entry name" value="RT_dom"/>
</dbReference>
<evidence type="ECO:0000256" key="3">
    <source>
        <dbReference type="SAM" id="MobiDB-lite"/>
    </source>
</evidence>
<dbReference type="EC" id="3.1.26.4" evidence="2"/>